<dbReference type="SMART" id="SM00256">
    <property type="entry name" value="FBOX"/>
    <property type="match status" value="1"/>
</dbReference>
<dbReference type="CDD" id="cd22157">
    <property type="entry name" value="F-box_AtFBW1-like"/>
    <property type="match status" value="1"/>
</dbReference>
<protein>
    <recommendedName>
        <fullName evidence="1">F-box domain-containing protein</fullName>
    </recommendedName>
</protein>
<feature type="domain" description="F-box" evidence="1">
    <location>
        <begin position="1"/>
        <end position="48"/>
    </location>
</feature>
<dbReference type="Gene3D" id="1.20.1280.50">
    <property type="match status" value="1"/>
</dbReference>
<comment type="caution">
    <text evidence="2">The sequence shown here is derived from an EMBL/GenBank/DDBJ whole genome shotgun (WGS) entry which is preliminary data.</text>
</comment>
<dbReference type="InterPro" id="IPR036047">
    <property type="entry name" value="F-box-like_dom_sf"/>
</dbReference>
<dbReference type="SUPFAM" id="SSF81383">
    <property type="entry name" value="F-box domain"/>
    <property type="match status" value="1"/>
</dbReference>
<dbReference type="Pfam" id="PF00646">
    <property type="entry name" value="F-box"/>
    <property type="match status" value="1"/>
</dbReference>
<dbReference type="Proteomes" id="UP000187203">
    <property type="component" value="Unassembled WGS sequence"/>
</dbReference>
<dbReference type="InterPro" id="IPR050796">
    <property type="entry name" value="SCF_F-box_component"/>
</dbReference>
<dbReference type="PROSITE" id="PS50181">
    <property type="entry name" value="FBOX"/>
    <property type="match status" value="1"/>
</dbReference>
<dbReference type="AlphaFoldDB" id="A0A1R3GSN5"/>
<dbReference type="EMBL" id="AWUE01021767">
    <property type="protein sequence ID" value="OMO61103.1"/>
    <property type="molecule type" value="Genomic_DNA"/>
</dbReference>
<reference evidence="3" key="1">
    <citation type="submission" date="2013-09" db="EMBL/GenBank/DDBJ databases">
        <title>Corchorus olitorius genome sequencing.</title>
        <authorList>
            <person name="Alam M."/>
            <person name="Haque M.S."/>
            <person name="Islam M.S."/>
            <person name="Emdad E.M."/>
            <person name="Islam M.M."/>
            <person name="Ahmed B."/>
            <person name="Halim A."/>
            <person name="Hossen Q.M.M."/>
            <person name="Hossain M.Z."/>
            <person name="Ahmed R."/>
            <person name="Khan M.M."/>
            <person name="Islam R."/>
            <person name="Rashid M.M."/>
            <person name="Khan S.A."/>
            <person name="Rahman M.S."/>
            <person name="Alam M."/>
            <person name="Yahiya A.S."/>
            <person name="Khan M.S."/>
            <person name="Azam M.S."/>
            <person name="Haque T."/>
            <person name="Lashkar M.Z.H."/>
            <person name="Akhand A.I."/>
            <person name="Morshed G."/>
            <person name="Roy S."/>
            <person name="Uddin K.S."/>
            <person name="Rabeya T."/>
            <person name="Hossain A.S."/>
            <person name="Chowdhury A."/>
            <person name="Snigdha A.R."/>
            <person name="Mortoza M.S."/>
            <person name="Matin S.A."/>
            <person name="Hoque S.M.E."/>
            <person name="Islam M.K."/>
            <person name="Roy D.K."/>
            <person name="Haider R."/>
            <person name="Moosa M.M."/>
            <person name="Elias S.M."/>
            <person name="Hasan A.M."/>
            <person name="Jahan S."/>
            <person name="Shafiuddin M."/>
            <person name="Mahmood N."/>
            <person name="Shommy N.S."/>
        </authorList>
    </citation>
    <scope>NUCLEOTIDE SEQUENCE [LARGE SCALE GENOMIC DNA]</scope>
    <source>
        <strain evidence="3">cv. O-4</strain>
    </source>
</reference>
<evidence type="ECO:0000313" key="2">
    <source>
        <dbReference type="EMBL" id="OMO61103.1"/>
    </source>
</evidence>
<evidence type="ECO:0000313" key="3">
    <source>
        <dbReference type="Proteomes" id="UP000187203"/>
    </source>
</evidence>
<name>A0A1R3GSN5_9ROSI</name>
<evidence type="ECO:0000259" key="1">
    <source>
        <dbReference type="PROSITE" id="PS50181"/>
    </source>
</evidence>
<dbReference type="OrthoDB" id="10521484at2759"/>
<accession>A0A1R3GSN5</accession>
<sequence>MSDYFNLPKELFAEILLKLPIQDLGKFTAVCKSWNSFIKTPTFISTRLNRTISSTNTNLLFFRLCTSKPRRWPESPRLCLRYSLRFDNKALDEYKKLPCPKIGKCRRFRVAGSINGLVCLVYDMGPYDYTSDELREKGHVYEFSGKGLRQRQKDFNALTFILWNPVIKKAIHLPEPARYGSCILLNLKLKFTLSMLIFWRSITSIAPKYPNNHGNSFVILAFDVSDEVFSEIPLPDNLSYVPDVGRALLLKYGESSIATVNWDWERGRGLIHLWDEEAFVTRSSGWIASLDIKSNHLENLGESVVLLMYPKKWTSYAVMVMTKFIVETPVSFVGLDSDGLDVVEKIERILERGRCVEDSREGEAGMGWIAGEKTIRIDGRPTTSFLRQLPAPLKSALNLLLWWNDLCDESMPINKGIWLGLVPLGDAWVKKLILHVICSAVSYYDSNARQRMGHVSDIPAISVAESAHNRCIRKNKQMCGMPVFSHVSGDSVFIVESEQRVSVPQLGSNVLHPDLLEGDRVQSNHDCSAGCAELLCASSVPQSGCAVTALMLPITNMTGLDSDFGIPGAVCGDDSSDQFWETALAQYQQILTHHNDLIHGVALDIEHILSGGSQLPIVGKADAASNRFRTKLYLANEAHTVYRQHHRMHRFGQALQSRSKVFNHLSIRSTVTSEGDIKTLKRVQCWSDDVRLSILSRFSDSTFGFICDHTAGTSDQSLRPQRFVSTRNLLINEGAEELFTYPQAYCPPPGEFHLSSCFLSYFF</sequence>
<dbReference type="InterPro" id="IPR001810">
    <property type="entry name" value="F-box_dom"/>
</dbReference>
<dbReference type="PANTHER" id="PTHR31672:SF13">
    <property type="entry name" value="F-BOX PROTEIN CPR30-LIKE"/>
    <property type="match status" value="1"/>
</dbReference>
<dbReference type="PANTHER" id="PTHR31672">
    <property type="entry name" value="BNACNNG10540D PROTEIN"/>
    <property type="match status" value="1"/>
</dbReference>
<keyword evidence="3" id="KW-1185">Reference proteome</keyword>
<organism evidence="2 3">
    <name type="scientific">Corchorus olitorius</name>
    <dbReference type="NCBI Taxonomy" id="93759"/>
    <lineage>
        <taxon>Eukaryota</taxon>
        <taxon>Viridiplantae</taxon>
        <taxon>Streptophyta</taxon>
        <taxon>Embryophyta</taxon>
        <taxon>Tracheophyta</taxon>
        <taxon>Spermatophyta</taxon>
        <taxon>Magnoliopsida</taxon>
        <taxon>eudicotyledons</taxon>
        <taxon>Gunneridae</taxon>
        <taxon>Pentapetalae</taxon>
        <taxon>rosids</taxon>
        <taxon>malvids</taxon>
        <taxon>Malvales</taxon>
        <taxon>Malvaceae</taxon>
        <taxon>Grewioideae</taxon>
        <taxon>Apeibeae</taxon>
        <taxon>Corchorus</taxon>
    </lineage>
</organism>
<gene>
    <name evidence="2" type="ORF">COLO4_33556</name>
</gene>
<proteinExistence type="predicted"/>